<proteinExistence type="predicted"/>
<evidence type="ECO:0000313" key="2">
    <source>
        <dbReference type="EMBL" id="KHG26943.1"/>
    </source>
</evidence>
<feature type="compositionally biased region" description="Polar residues" evidence="1">
    <location>
        <begin position="1"/>
        <end position="10"/>
    </location>
</feature>
<dbReference type="AlphaFoldDB" id="A0A0B0PKF1"/>
<feature type="region of interest" description="Disordered" evidence="1">
    <location>
        <begin position="1"/>
        <end position="57"/>
    </location>
</feature>
<evidence type="ECO:0000313" key="3">
    <source>
        <dbReference type="Proteomes" id="UP000032142"/>
    </source>
</evidence>
<organism evidence="2 3">
    <name type="scientific">Gossypium arboreum</name>
    <name type="common">Tree cotton</name>
    <name type="synonym">Gossypium nanking</name>
    <dbReference type="NCBI Taxonomy" id="29729"/>
    <lineage>
        <taxon>Eukaryota</taxon>
        <taxon>Viridiplantae</taxon>
        <taxon>Streptophyta</taxon>
        <taxon>Embryophyta</taxon>
        <taxon>Tracheophyta</taxon>
        <taxon>Spermatophyta</taxon>
        <taxon>Magnoliopsida</taxon>
        <taxon>eudicotyledons</taxon>
        <taxon>Gunneridae</taxon>
        <taxon>Pentapetalae</taxon>
        <taxon>rosids</taxon>
        <taxon>malvids</taxon>
        <taxon>Malvales</taxon>
        <taxon>Malvaceae</taxon>
        <taxon>Malvoideae</taxon>
        <taxon>Gossypium</taxon>
    </lineage>
</organism>
<keyword evidence="3" id="KW-1185">Reference proteome</keyword>
<name>A0A0B0PKF1_GOSAR</name>
<dbReference type="EMBL" id="KN439263">
    <property type="protein sequence ID" value="KHG26943.1"/>
    <property type="molecule type" value="Genomic_DNA"/>
</dbReference>
<reference evidence="3" key="1">
    <citation type="submission" date="2014-09" db="EMBL/GenBank/DDBJ databases">
        <authorList>
            <person name="Mudge J."/>
            <person name="Ramaraj T."/>
            <person name="Lindquist I.E."/>
            <person name="Bharti A.K."/>
            <person name="Sundararajan A."/>
            <person name="Cameron C.T."/>
            <person name="Woodward J.E."/>
            <person name="May G.D."/>
            <person name="Brubaker C."/>
            <person name="Broadhvest J."/>
            <person name="Wilkins T.A."/>
        </authorList>
    </citation>
    <scope>NUCLEOTIDE SEQUENCE</scope>
    <source>
        <strain evidence="3">cv. AKA8401</strain>
    </source>
</reference>
<evidence type="ECO:0000256" key="1">
    <source>
        <dbReference type="SAM" id="MobiDB-lite"/>
    </source>
</evidence>
<protein>
    <submittedName>
        <fullName evidence="2">Uncharacterized protein</fullName>
    </submittedName>
</protein>
<gene>
    <name evidence="2" type="ORF">F383_02660</name>
</gene>
<sequence>MSQRTKSTQPRLPHTSRRHGRVPLASLKQPHTGVPHERVPIEPKQSPIRKRPLFEGS</sequence>
<accession>A0A0B0PKF1</accession>
<dbReference type="Proteomes" id="UP000032142">
    <property type="component" value="Unassembled WGS sequence"/>
</dbReference>